<dbReference type="Pfam" id="PF08352">
    <property type="entry name" value="oligo_HPY"/>
    <property type="match status" value="1"/>
</dbReference>
<dbReference type="Proteomes" id="UP000483035">
    <property type="component" value="Unassembled WGS sequence"/>
</dbReference>
<proteinExistence type="inferred from homology"/>
<dbReference type="GO" id="GO:0016887">
    <property type="term" value="F:ATP hydrolysis activity"/>
    <property type="evidence" value="ECO:0007669"/>
    <property type="project" value="InterPro"/>
</dbReference>
<dbReference type="Pfam" id="PF00005">
    <property type="entry name" value="ABC_tran"/>
    <property type="match status" value="1"/>
</dbReference>
<dbReference type="GO" id="GO:0055085">
    <property type="term" value="P:transmembrane transport"/>
    <property type="evidence" value="ECO:0007669"/>
    <property type="project" value="UniProtKB-ARBA"/>
</dbReference>
<dbReference type="Gene3D" id="3.40.50.300">
    <property type="entry name" value="P-loop containing nucleotide triphosphate hydrolases"/>
    <property type="match status" value="1"/>
</dbReference>
<evidence type="ECO:0000256" key="4">
    <source>
        <dbReference type="ARBA" id="ARBA00022741"/>
    </source>
</evidence>
<evidence type="ECO:0000256" key="5">
    <source>
        <dbReference type="ARBA" id="ARBA00022840"/>
    </source>
</evidence>
<dbReference type="PANTHER" id="PTHR43776:SF7">
    <property type="entry name" value="D,D-DIPEPTIDE TRANSPORT ATP-BINDING PROTEIN DDPF-RELATED"/>
    <property type="match status" value="1"/>
</dbReference>
<dbReference type="InterPro" id="IPR017871">
    <property type="entry name" value="ABC_transporter-like_CS"/>
</dbReference>
<comment type="caution">
    <text evidence="7">The sequence shown here is derived from an EMBL/GenBank/DDBJ whole genome shotgun (WGS) entry which is preliminary data.</text>
</comment>
<dbReference type="PROSITE" id="PS00211">
    <property type="entry name" value="ABC_TRANSPORTER_1"/>
    <property type="match status" value="1"/>
</dbReference>
<dbReference type="GO" id="GO:0005886">
    <property type="term" value="C:plasma membrane"/>
    <property type="evidence" value="ECO:0007669"/>
    <property type="project" value="UniProtKB-SubCell"/>
</dbReference>
<evidence type="ECO:0000256" key="3">
    <source>
        <dbReference type="ARBA" id="ARBA00022448"/>
    </source>
</evidence>
<dbReference type="EMBL" id="WUEY01000041">
    <property type="protein sequence ID" value="NEI74841.1"/>
    <property type="molecule type" value="Genomic_DNA"/>
</dbReference>
<dbReference type="PANTHER" id="PTHR43776">
    <property type="entry name" value="TRANSPORT ATP-BINDING PROTEIN"/>
    <property type="match status" value="1"/>
</dbReference>
<evidence type="ECO:0000313" key="7">
    <source>
        <dbReference type="EMBL" id="NEI74841.1"/>
    </source>
</evidence>
<accession>A0A6L9UHP5</accession>
<keyword evidence="4" id="KW-0547">Nucleotide-binding</keyword>
<dbReference type="InterPro" id="IPR003593">
    <property type="entry name" value="AAA+_ATPase"/>
</dbReference>
<comment type="subcellular location">
    <subcellularLocation>
        <location evidence="1">Cell inner membrane</location>
        <topology evidence="1">Peripheral membrane protein</topology>
    </subcellularLocation>
</comment>
<evidence type="ECO:0000259" key="6">
    <source>
        <dbReference type="PROSITE" id="PS50893"/>
    </source>
</evidence>
<dbReference type="GO" id="GO:0005524">
    <property type="term" value="F:ATP binding"/>
    <property type="evidence" value="ECO:0007669"/>
    <property type="project" value="UniProtKB-KW"/>
</dbReference>
<comment type="similarity">
    <text evidence="2">Belongs to the ABC transporter superfamily.</text>
</comment>
<keyword evidence="3" id="KW-0813">Transport</keyword>
<dbReference type="SMART" id="SM00382">
    <property type="entry name" value="AAA"/>
    <property type="match status" value="1"/>
</dbReference>
<dbReference type="SUPFAM" id="SSF52540">
    <property type="entry name" value="P-loop containing nucleoside triphosphate hydrolases"/>
    <property type="match status" value="1"/>
</dbReference>
<evidence type="ECO:0000256" key="1">
    <source>
        <dbReference type="ARBA" id="ARBA00004417"/>
    </source>
</evidence>
<evidence type="ECO:0000256" key="2">
    <source>
        <dbReference type="ARBA" id="ARBA00005417"/>
    </source>
</evidence>
<sequence length="276" mass="30043">MHNATLPRPTLEINDVSVSLGRGRNRRTIIHNVSMHITAGEVVGIIGESGSGKTTLARTIVGAIEARGGAILLDGQTIPAKGLDQQRFRRKGELQYVFQDPLLSLNPDRTIFWSIGEPLVSVNIPSHDEVRHAMTLARLDPGLADRRPGEISGGQRQRALIARALVTRPRFIIADEPVSALDASIRVEILDLLRSLAVEQHVGVGFISHDIGSVAGIADRIIVLYRGRVVEAGRTDQIILNPQHPYTKLLIGSTPSLFSRGLSINERIALKALIID</sequence>
<organism evidence="7 8">
    <name type="scientific">Rhizobium lusitanum</name>
    <dbReference type="NCBI Taxonomy" id="293958"/>
    <lineage>
        <taxon>Bacteria</taxon>
        <taxon>Pseudomonadati</taxon>
        <taxon>Pseudomonadota</taxon>
        <taxon>Alphaproteobacteria</taxon>
        <taxon>Hyphomicrobiales</taxon>
        <taxon>Rhizobiaceae</taxon>
        <taxon>Rhizobium/Agrobacterium group</taxon>
        <taxon>Rhizobium</taxon>
    </lineage>
</organism>
<reference evidence="7 8" key="1">
    <citation type="submission" date="2019-12" db="EMBL/GenBank/DDBJ databases">
        <title>Rhizobium genotypes associated with high levels of biological nitrogen fixation by grain legumes in a temperate-maritime cropping system.</title>
        <authorList>
            <person name="Maluk M."/>
            <person name="Francesc Ferrando Molina F."/>
            <person name="Lopez Del Egido L."/>
            <person name="Lafos M."/>
            <person name="Langarica-Fuentes A."/>
            <person name="Gebre Yohannes G."/>
            <person name="Young M.W."/>
            <person name="Martin P."/>
            <person name="Gantlett R."/>
            <person name="Kenicer G."/>
            <person name="Hawes C."/>
            <person name="Begg G.S."/>
            <person name="Quilliam R.S."/>
            <person name="Squire G.R."/>
            <person name="Poole P.S."/>
            <person name="Young P.W."/>
            <person name="Iannetta P.M."/>
            <person name="James E.K."/>
        </authorList>
    </citation>
    <scope>NUCLEOTIDE SEQUENCE [LARGE SCALE GENOMIC DNA]</scope>
    <source>
        <strain evidence="7 8">JHI1118</strain>
    </source>
</reference>
<keyword evidence="5 7" id="KW-0067">ATP-binding</keyword>
<dbReference type="GO" id="GO:0015833">
    <property type="term" value="P:peptide transport"/>
    <property type="evidence" value="ECO:0007669"/>
    <property type="project" value="InterPro"/>
</dbReference>
<dbReference type="AlphaFoldDB" id="A0A6L9UHP5"/>
<protein>
    <submittedName>
        <fullName evidence="7">ATP-binding cassette domain-containing protein</fullName>
    </submittedName>
</protein>
<evidence type="ECO:0000313" key="8">
    <source>
        <dbReference type="Proteomes" id="UP000483035"/>
    </source>
</evidence>
<gene>
    <name evidence="7" type="ORF">GR212_35465</name>
</gene>
<name>A0A6L9UHP5_9HYPH</name>
<dbReference type="InterPro" id="IPR027417">
    <property type="entry name" value="P-loop_NTPase"/>
</dbReference>
<dbReference type="InterPro" id="IPR003439">
    <property type="entry name" value="ABC_transporter-like_ATP-bd"/>
</dbReference>
<dbReference type="InterPro" id="IPR013563">
    <property type="entry name" value="Oligopep_ABC_C"/>
</dbReference>
<dbReference type="CDD" id="cd03257">
    <property type="entry name" value="ABC_NikE_OppD_transporters"/>
    <property type="match status" value="1"/>
</dbReference>
<dbReference type="InterPro" id="IPR050319">
    <property type="entry name" value="ABC_transp_ATP-bind"/>
</dbReference>
<dbReference type="PROSITE" id="PS50893">
    <property type="entry name" value="ABC_TRANSPORTER_2"/>
    <property type="match status" value="1"/>
</dbReference>
<feature type="domain" description="ABC transporter" evidence="6">
    <location>
        <begin position="11"/>
        <end position="251"/>
    </location>
</feature>